<name>A0ABS4GVL0_9BACL</name>
<dbReference type="Gene3D" id="1.20.1510.10">
    <property type="entry name" value="Cation efflux protein transmembrane domain"/>
    <property type="match status" value="1"/>
</dbReference>
<keyword evidence="3 6" id="KW-0812">Transmembrane</keyword>
<accession>A0ABS4GVL0</accession>
<feature type="domain" description="Cation efflux protein transmembrane" evidence="7">
    <location>
        <begin position="14"/>
        <end position="223"/>
    </location>
</feature>
<feature type="transmembrane region" description="Helical" evidence="6">
    <location>
        <begin position="112"/>
        <end position="132"/>
    </location>
</feature>
<evidence type="ECO:0000259" key="8">
    <source>
        <dbReference type="Pfam" id="PF16916"/>
    </source>
</evidence>
<evidence type="ECO:0000256" key="1">
    <source>
        <dbReference type="ARBA" id="ARBA00004141"/>
    </source>
</evidence>
<dbReference type="InterPro" id="IPR036837">
    <property type="entry name" value="Cation_efflux_CTD_sf"/>
</dbReference>
<dbReference type="Proteomes" id="UP001519343">
    <property type="component" value="Unassembled WGS sequence"/>
</dbReference>
<dbReference type="InterPro" id="IPR027470">
    <property type="entry name" value="Cation_efflux_CTD"/>
</dbReference>
<keyword evidence="10" id="KW-1185">Reference proteome</keyword>
<evidence type="ECO:0000256" key="2">
    <source>
        <dbReference type="ARBA" id="ARBA00022448"/>
    </source>
</evidence>
<feature type="transmembrane region" description="Helical" evidence="6">
    <location>
        <begin position="201"/>
        <end position="219"/>
    </location>
</feature>
<dbReference type="Pfam" id="PF01545">
    <property type="entry name" value="Cation_efflux"/>
    <property type="match status" value="1"/>
</dbReference>
<proteinExistence type="predicted"/>
<feature type="domain" description="Cation efflux protein cytoplasmic" evidence="8">
    <location>
        <begin position="232"/>
        <end position="304"/>
    </location>
</feature>
<comment type="caution">
    <text evidence="9">The sequence shown here is derived from an EMBL/GenBank/DDBJ whole genome shotgun (WGS) entry which is preliminary data.</text>
</comment>
<protein>
    <submittedName>
        <fullName evidence="9">Cation diffusion facilitator family transporter</fullName>
    </submittedName>
</protein>
<dbReference type="Gene3D" id="3.30.70.1350">
    <property type="entry name" value="Cation efflux protein, cytoplasmic domain"/>
    <property type="match status" value="1"/>
</dbReference>
<reference evidence="9 10" key="1">
    <citation type="submission" date="2021-03" db="EMBL/GenBank/DDBJ databases">
        <title>Genomic Encyclopedia of Type Strains, Phase IV (KMG-IV): sequencing the most valuable type-strain genomes for metagenomic binning, comparative biology and taxonomic classification.</title>
        <authorList>
            <person name="Goeker M."/>
        </authorList>
    </citation>
    <scope>NUCLEOTIDE SEQUENCE [LARGE SCALE GENOMIC DNA]</scope>
    <source>
        <strain evidence="9 10">DSM 24738</strain>
    </source>
</reference>
<comment type="subcellular location">
    <subcellularLocation>
        <location evidence="1">Membrane</location>
        <topology evidence="1">Multi-pass membrane protein</topology>
    </subcellularLocation>
</comment>
<evidence type="ECO:0000256" key="6">
    <source>
        <dbReference type="SAM" id="Phobius"/>
    </source>
</evidence>
<gene>
    <name evidence="9" type="ORF">J2Z37_004316</name>
</gene>
<organism evidence="9 10">
    <name type="scientific">Ammoniphilus resinae</name>
    <dbReference type="NCBI Taxonomy" id="861532"/>
    <lineage>
        <taxon>Bacteria</taxon>
        <taxon>Bacillati</taxon>
        <taxon>Bacillota</taxon>
        <taxon>Bacilli</taxon>
        <taxon>Bacillales</taxon>
        <taxon>Paenibacillaceae</taxon>
        <taxon>Aneurinibacillus group</taxon>
        <taxon>Ammoniphilus</taxon>
    </lineage>
</organism>
<dbReference type="RefSeq" id="WP_209812301.1">
    <property type="nucleotide sequence ID" value="NZ_JAGGKT010000019.1"/>
</dbReference>
<dbReference type="SUPFAM" id="SSF160240">
    <property type="entry name" value="Cation efflux protein cytoplasmic domain-like"/>
    <property type="match status" value="1"/>
</dbReference>
<dbReference type="PANTHER" id="PTHR13414">
    <property type="entry name" value="HUEL-CATION TRANSPORTER"/>
    <property type="match status" value="1"/>
</dbReference>
<keyword evidence="2" id="KW-0813">Transport</keyword>
<feature type="transmembrane region" description="Helical" evidence="6">
    <location>
        <begin position="174"/>
        <end position="195"/>
    </location>
</feature>
<dbReference type="PANTHER" id="PTHR13414:SF9">
    <property type="entry name" value="PROTON-COUPLED ZINC ANTIPORTER SLC30A9, MITOCHONDRIAL"/>
    <property type="match status" value="1"/>
</dbReference>
<dbReference type="InterPro" id="IPR027469">
    <property type="entry name" value="Cation_efflux_TMD_sf"/>
</dbReference>
<dbReference type="InterPro" id="IPR002524">
    <property type="entry name" value="Cation_efflux"/>
</dbReference>
<dbReference type="InterPro" id="IPR058533">
    <property type="entry name" value="Cation_efflux_TM"/>
</dbReference>
<dbReference type="Pfam" id="PF16916">
    <property type="entry name" value="ZT_dimer"/>
    <property type="match status" value="1"/>
</dbReference>
<sequence length="324" mass="35269">MIELLKQGNKSSLMACAVNFLIGLLRGGAWLMTGSPAMFAETMHAFADAANQGFVYVGTALSKRKPTDRFPNGFGRVVNLVCLAAVLIVAIMSYETVKEGFHHILHPSEGGALGILLPVFGIGVVLEFFVFYKAMKYVVAEAGVEAKGFSVVGASFTNLKKASPATRLVFMEDMVASSGGVLAIIAVLIGHFIPFVQAEGVVSMIIGISMFYVVSRVFLDNVSGAIGEADHTMEARIGELVMNDSDVKDIQKVVVLREGEELHVELEIEVDSSLTIKQADAIKDRLEEQILSQEGVADVTIEFDQKDQIDHWEEKKQKLDEIIK</sequence>
<keyword evidence="4 6" id="KW-1133">Transmembrane helix</keyword>
<evidence type="ECO:0000256" key="4">
    <source>
        <dbReference type="ARBA" id="ARBA00022989"/>
    </source>
</evidence>
<dbReference type="NCBIfam" id="TIGR01297">
    <property type="entry name" value="CDF"/>
    <property type="match status" value="1"/>
</dbReference>
<keyword evidence="5 6" id="KW-0472">Membrane</keyword>
<evidence type="ECO:0000259" key="7">
    <source>
        <dbReference type="Pfam" id="PF01545"/>
    </source>
</evidence>
<evidence type="ECO:0000313" key="10">
    <source>
        <dbReference type="Proteomes" id="UP001519343"/>
    </source>
</evidence>
<evidence type="ECO:0000256" key="3">
    <source>
        <dbReference type="ARBA" id="ARBA00022692"/>
    </source>
</evidence>
<dbReference type="InterPro" id="IPR040177">
    <property type="entry name" value="SLC30A9"/>
</dbReference>
<evidence type="ECO:0000313" key="9">
    <source>
        <dbReference type="EMBL" id="MBP1934296.1"/>
    </source>
</evidence>
<feature type="transmembrane region" description="Helical" evidence="6">
    <location>
        <begin position="73"/>
        <end position="92"/>
    </location>
</feature>
<dbReference type="SUPFAM" id="SSF161111">
    <property type="entry name" value="Cation efflux protein transmembrane domain-like"/>
    <property type="match status" value="1"/>
</dbReference>
<dbReference type="EMBL" id="JAGGKT010000019">
    <property type="protein sequence ID" value="MBP1934296.1"/>
    <property type="molecule type" value="Genomic_DNA"/>
</dbReference>
<evidence type="ECO:0000256" key="5">
    <source>
        <dbReference type="ARBA" id="ARBA00023136"/>
    </source>
</evidence>